<dbReference type="InterPro" id="IPR006629">
    <property type="entry name" value="LITAF"/>
</dbReference>
<dbReference type="GO" id="GO:0005634">
    <property type="term" value="C:nucleus"/>
    <property type="evidence" value="ECO:0007669"/>
    <property type="project" value="TreeGrafter"/>
</dbReference>
<dbReference type="PANTHER" id="PTHR23292">
    <property type="entry name" value="LIPOPOLYSACCHARIDE-INDUCED TUMOR NECROSIS FACTOR-ALPHA FACTOR"/>
    <property type="match status" value="1"/>
</dbReference>
<protein>
    <recommendedName>
        <fullName evidence="8">LITAF domain-containing protein</fullName>
    </recommendedName>
</protein>
<feature type="transmembrane region" description="Helical" evidence="7">
    <location>
        <begin position="118"/>
        <end position="139"/>
    </location>
</feature>
<feature type="domain" description="LITAF" evidence="8">
    <location>
        <begin position="78"/>
        <end position="163"/>
    </location>
</feature>
<evidence type="ECO:0000256" key="2">
    <source>
        <dbReference type="ARBA" id="ARBA00005975"/>
    </source>
</evidence>
<keyword evidence="7" id="KW-1133">Transmembrane helix</keyword>
<dbReference type="AlphaFoldDB" id="A0A261Y8D3"/>
<keyword evidence="4" id="KW-0862">Zinc</keyword>
<proteinExistence type="inferred from homology"/>
<evidence type="ECO:0000259" key="8">
    <source>
        <dbReference type="PROSITE" id="PS51837"/>
    </source>
</evidence>
<feature type="compositionally biased region" description="Polar residues" evidence="6">
    <location>
        <begin position="37"/>
        <end position="46"/>
    </location>
</feature>
<evidence type="ECO:0000313" key="9">
    <source>
        <dbReference type="EMBL" id="OZJ06849.1"/>
    </source>
</evidence>
<accession>A0A261Y8D3</accession>
<dbReference type="PANTHER" id="PTHR23292:SF46">
    <property type="entry name" value="LIPOPOLYSACCHARIDE-INDUCED TUMOR NECROSIS FACTOR-ALPHA FACTOR HOMOLOG"/>
    <property type="match status" value="1"/>
</dbReference>
<dbReference type="OrthoDB" id="5599753at2759"/>
<dbReference type="InterPro" id="IPR037519">
    <property type="entry name" value="LITAF_fam"/>
</dbReference>
<dbReference type="GO" id="GO:0098560">
    <property type="term" value="C:cytoplasmic side of late endosome membrane"/>
    <property type="evidence" value="ECO:0007669"/>
    <property type="project" value="TreeGrafter"/>
</dbReference>
<dbReference type="GO" id="GO:0008270">
    <property type="term" value="F:zinc ion binding"/>
    <property type="evidence" value="ECO:0007669"/>
    <property type="project" value="TreeGrafter"/>
</dbReference>
<evidence type="ECO:0000256" key="4">
    <source>
        <dbReference type="ARBA" id="ARBA00022833"/>
    </source>
</evidence>
<keyword evidence="10" id="KW-1185">Reference proteome</keyword>
<evidence type="ECO:0000256" key="7">
    <source>
        <dbReference type="SAM" id="Phobius"/>
    </source>
</evidence>
<keyword evidence="7" id="KW-0812">Transmembrane</keyword>
<evidence type="ECO:0000256" key="6">
    <source>
        <dbReference type="SAM" id="MobiDB-lite"/>
    </source>
</evidence>
<dbReference type="PROSITE" id="PS51837">
    <property type="entry name" value="LITAF"/>
    <property type="match status" value="1"/>
</dbReference>
<reference evidence="9 10" key="1">
    <citation type="journal article" date="2017" name="Mycologia">
        <title>Bifiguratus adelaidae, gen. et sp. nov., a new member of Mucoromycotina in endophytic and soil-dwelling habitats.</title>
        <authorList>
            <person name="Torres-Cruz T.J."/>
            <person name="Billingsley Tobias T.L."/>
            <person name="Almatruk M."/>
            <person name="Hesse C."/>
            <person name="Kuske C.R."/>
            <person name="Desiro A."/>
            <person name="Benucci G.M."/>
            <person name="Bonito G."/>
            <person name="Stajich J.E."/>
            <person name="Dunlap C."/>
            <person name="Arnold A.E."/>
            <person name="Porras-Alfaro A."/>
        </authorList>
    </citation>
    <scope>NUCLEOTIDE SEQUENCE [LARGE SCALE GENOMIC DNA]</scope>
    <source>
        <strain evidence="9 10">AZ0501</strain>
    </source>
</reference>
<evidence type="ECO:0000313" key="10">
    <source>
        <dbReference type="Proteomes" id="UP000242875"/>
    </source>
</evidence>
<comment type="subcellular location">
    <subcellularLocation>
        <location evidence="1">Membrane</location>
        <topology evidence="1">Peripheral membrane protein</topology>
    </subcellularLocation>
</comment>
<gene>
    <name evidence="9" type="ORF">BZG36_00044</name>
</gene>
<dbReference type="Proteomes" id="UP000242875">
    <property type="component" value="Unassembled WGS sequence"/>
</dbReference>
<keyword evidence="5 7" id="KW-0472">Membrane</keyword>
<dbReference type="SMART" id="SM00714">
    <property type="entry name" value="LITAF"/>
    <property type="match status" value="1"/>
</dbReference>
<dbReference type="EMBL" id="MVBO01000001">
    <property type="protein sequence ID" value="OZJ06849.1"/>
    <property type="molecule type" value="Genomic_DNA"/>
</dbReference>
<feature type="region of interest" description="Disordered" evidence="6">
    <location>
        <begin position="1"/>
        <end position="72"/>
    </location>
</feature>
<name>A0A261Y8D3_9FUNG</name>
<sequence length="164" mass="17663">MVNTQNTPSEHAHVTDLQGGNLYPDIVPEQEPPAYIASTSPMNQAGSEAVPLTSGDHKKPLPDSPTHAPTPLMSPPVVYLPPAIPIEELRTEPAVILCPHCNTLSLTRIRHKNGAANWLSCIGMLLLGITALGVCLVPFCITSLKDVIHECGHCHQVVGKYKRI</sequence>
<organism evidence="9 10">
    <name type="scientific">Bifiguratus adelaidae</name>
    <dbReference type="NCBI Taxonomy" id="1938954"/>
    <lineage>
        <taxon>Eukaryota</taxon>
        <taxon>Fungi</taxon>
        <taxon>Fungi incertae sedis</taxon>
        <taxon>Mucoromycota</taxon>
        <taxon>Mucoromycotina</taxon>
        <taxon>Endogonomycetes</taxon>
        <taxon>Endogonales</taxon>
        <taxon>Endogonales incertae sedis</taxon>
        <taxon>Bifiguratus</taxon>
    </lineage>
</organism>
<comment type="similarity">
    <text evidence="2">Belongs to the CDIP1/LITAF family.</text>
</comment>
<evidence type="ECO:0000256" key="3">
    <source>
        <dbReference type="ARBA" id="ARBA00022723"/>
    </source>
</evidence>
<keyword evidence="3" id="KW-0479">Metal-binding</keyword>
<dbReference type="Pfam" id="PF10601">
    <property type="entry name" value="zf-LITAF-like"/>
    <property type="match status" value="1"/>
</dbReference>
<evidence type="ECO:0000256" key="5">
    <source>
        <dbReference type="ARBA" id="ARBA00023136"/>
    </source>
</evidence>
<evidence type="ECO:0000256" key="1">
    <source>
        <dbReference type="ARBA" id="ARBA00004170"/>
    </source>
</evidence>
<comment type="caution">
    <text evidence="9">The sequence shown here is derived from an EMBL/GenBank/DDBJ whole genome shotgun (WGS) entry which is preliminary data.</text>
</comment>